<dbReference type="SUPFAM" id="SSF53822">
    <property type="entry name" value="Periplasmic binding protein-like I"/>
    <property type="match status" value="1"/>
</dbReference>
<name>A0A563ESQ8_9PSEU</name>
<gene>
    <name evidence="1" type="ORF">FKR81_19055</name>
</gene>
<evidence type="ECO:0000313" key="1">
    <source>
        <dbReference type="EMBL" id="TWP50709.1"/>
    </source>
</evidence>
<comment type="caution">
    <text evidence="1">The sequence shown here is derived from an EMBL/GenBank/DDBJ whole genome shotgun (WGS) entry which is preliminary data.</text>
</comment>
<dbReference type="OrthoDB" id="6753945at2"/>
<proteinExistence type="predicted"/>
<dbReference type="AlphaFoldDB" id="A0A563ESQ8"/>
<dbReference type="InterPro" id="IPR051010">
    <property type="entry name" value="BCAA_transport"/>
</dbReference>
<dbReference type="Gene3D" id="3.40.50.2300">
    <property type="match status" value="1"/>
</dbReference>
<protein>
    <submittedName>
        <fullName evidence="1">ABC transporter substrate-binding protein</fullName>
    </submittedName>
</protein>
<evidence type="ECO:0000313" key="2">
    <source>
        <dbReference type="Proteomes" id="UP000316639"/>
    </source>
</evidence>
<dbReference type="EMBL" id="VOBR01000011">
    <property type="protein sequence ID" value="TWP50709.1"/>
    <property type="molecule type" value="Genomic_DNA"/>
</dbReference>
<dbReference type="PANTHER" id="PTHR30483:SF6">
    <property type="entry name" value="PERIPLASMIC BINDING PROTEIN OF ABC TRANSPORTER FOR NATURAL AMINO ACIDS"/>
    <property type="match status" value="1"/>
</dbReference>
<keyword evidence="2" id="KW-1185">Reference proteome</keyword>
<dbReference type="PANTHER" id="PTHR30483">
    <property type="entry name" value="LEUCINE-SPECIFIC-BINDING PROTEIN"/>
    <property type="match status" value="1"/>
</dbReference>
<dbReference type="Proteomes" id="UP000316639">
    <property type="component" value="Unassembled WGS sequence"/>
</dbReference>
<reference evidence="1 2" key="1">
    <citation type="submission" date="2019-07" db="EMBL/GenBank/DDBJ databases">
        <title>Lentzea xizangensis sp. nov., isolated from Qinghai-Tibetan Plateau Soils.</title>
        <authorList>
            <person name="Huang J."/>
        </authorList>
    </citation>
    <scope>NUCLEOTIDE SEQUENCE [LARGE SCALE GENOMIC DNA]</scope>
    <source>
        <strain evidence="1 2">FXJ1.1311</strain>
    </source>
</reference>
<organism evidence="1 2">
    <name type="scientific">Lentzea tibetensis</name>
    <dbReference type="NCBI Taxonomy" id="2591470"/>
    <lineage>
        <taxon>Bacteria</taxon>
        <taxon>Bacillati</taxon>
        <taxon>Actinomycetota</taxon>
        <taxon>Actinomycetes</taxon>
        <taxon>Pseudonocardiales</taxon>
        <taxon>Pseudonocardiaceae</taxon>
        <taxon>Lentzea</taxon>
    </lineage>
</organism>
<dbReference type="InterPro" id="IPR028082">
    <property type="entry name" value="Peripla_BP_I"/>
</dbReference>
<accession>A0A563ESQ8</accession>
<dbReference type="RefSeq" id="WP_146353429.1">
    <property type="nucleotide sequence ID" value="NZ_VOBR01000011.1"/>
</dbReference>
<sequence length="342" mass="36222">MSDGRIGVVAARTGRLAVLGGPLEFAAREHDVLLRDSGSTAAGARRAAEELILRDGVPLVVTLGGTDTLPAVVEVCERLRTPCVSTVLPWQVWLGSRSPEWTFHFCWGVDDIATVFADMWELVAPSCRVGCLWNDGPQGAASRRWFAPVAVARGHQLVDRPYRELSGRLPSFGDVDVVTGAPTAADLAALPGAPRLITCSRWLTYPFGVSRFGLDGVATIVSWTPTHRHVSSVDGQSCAELAGAYESATGRPWLQPLGLAHALFEVATRALAVGEDKEGIASALRTMRIATIAGVLDWTTGPAPGVATVELAGGQWRAGAELAVVSTRRTASVARSGELVVR</sequence>